<evidence type="ECO:0000256" key="1">
    <source>
        <dbReference type="RuleBase" id="RU000411"/>
    </source>
</evidence>
<gene>
    <name evidence="5" type="ORF">IAC96_03975</name>
</gene>
<evidence type="ECO:0000256" key="3">
    <source>
        <dbReference type="SAM" id="Phobius"/>
    </source>
</evidence>
<dbReference type="SUPFAM" id="SSF56574">
    <property type="entry name" value="Serpins"/>
    <property type="match status" value="1"/>
</dbReference>
<comment type="caution">
    <text evidence="5">The sequence shown here is derived from an EMBL/GenBank/DDBJ whole genome shotgun (WGS) entry which is preliminary data.</text>
</comment>
<dbReference type="Pfam" id="PF00079">
    <property type="entry name" value="Serpin"/>
    <property type="match status" value="1"/>
</dbReference>
<keyword evidence="3" id="KW-0472">Membrane</keyword>
<dbReference type="InterPro" id="IPR023795">
    <property type="entry name" value="Serpin_CS"/>
</dbReference>
<dbReference type="Proteomes" id="UP000824201">
    <property type="component" value="Unassembled WGS sequence"/>
</dbReference>
<dbReference type="PANTHER" id="PTHR11461">
    <property type="entry name" value="SERINE PROTEASE INHIBITOR, SERPIN"/>
    <property type="match status" value="1"/>
</dbReference>
<dbReference type="SMART" id="SM00093">
    <property type="entry name" value="SERPIN"/>
    <property type="match status" value="1"/>
</dbReference>
<dbReference type="AlphaFoldDB" id="A0A9D1EDS0"/>
<accession>A0A9D1EDS0</accession>
<dbReference type="Gene3D" id="3.30.497.10">
    <property type="entry name" value="Antithrombin, subunit I, domain 2"/>
    <property type="match status" value="1"/>
</dbReference>
<dbReference type="EMBL" id="DVHN01000045">
    <property type="protein sequence ID" value="HIR88088.1"/>
    <property type="molecule type" value="Genomic_DNA"/>
</dbReference>
<sequence>MRKKKLIQKAFLLYSELEMKKLPNDLQIDQTVTKQFEQELERRLQQQDAQKQFKHLERRRIWKASITAVAMVCIVMGAYLYQKRPGQDKAALGTTSSSKEETNTVPSTNETNTNEQKAQETGEMEPTNANVDLENDSISEENNLFGIPEKVDGETLEQEDSGLQESLIEFAVNVGIPMLSTNSSNVGYSPAALYEILEIISEGAENETKEELFYLLGQSETTSKEENLDGASIENVLGISSSIWITETNHGEKINVNPEFIAAVSPKVDIYQVDFGRNGIEEMNQWLKNQNSILPSLESEIEPDSQIYVLNTIGLEMKWSHSFDPMKNTAETFYCSDGTEEICEFMNQTQVSRILEGEQYWASSLEMDHGSMFFILPKENVAIQEFDYSQLNGIINMLLYQEGQIKNVKWKIPKIFYKYRNNMKNVLRSTGLEHIFTNESQLGIICDQPLQLTQLLQIGVIELNEYGVNSSSVSETVIEESGLESEEMVLNRPFFYGIEQNGSLMFLGICENPLRS</sequence>
<name>A0A9D1EDS0_9FIRM</name>
<dbReference type="InterPro" id="IPR000215">
    <property type="entry name" value="Serpin_fam"/>
</dbReference>
<evidence type="ECO:0000256" key="2">
    <source>
        <dbReference type="SAM" id="MobiDB-lite"/>
    </source>
</evidence>
<dbReference type="InterPro" id="IPR036186">
    <property type="entry name" value="Serpin_sf"/>
</dbReference>
<organism evidence="5 6">
    <name type="scientific">Candidatus Fimimorpha faecalis</name>
    <dbReference type="NCBI Taxonomy" id="2840824"/>
    <lineage>
        <taxon>Bacteria</taxon>
        <taxon>Bacillati</taxon>
        <taxon>Bacillota</taxon>
        <taxon>Clostridia</taxon>
        <taxon>Eubacteriales</taxon>
        <taxon>Candidatus Fimimorpha</taxon>
    </lineage>
</organism>
<dbReference type="InterPro" id="IPR042185">
    <property type="entry name" value="Serpin_sf_2"/>
</dbReference>
<evidence type="ECO:0000259" key="4">
    <source>
        <dbReference type="SMART" id="SM00093"/>
    </source>
</evidence>
<dbReference type="InterPro" id="IPR042178">
    <property type="entry name" value="Serpin_sf_1"/>
</dbReference>
<feature type="region of interest" description="Disordered" evidence="2">
    <location>
        <begin position="89"/>
        <end position="129"/>
    </location>
</feature>
<comment type="similarity">
    <text evidence="1">Belongs to the serpin family.</text>
</comment>
<feature type="compositionally biased region" description="Polar residues" evidence="2">
    <location>
        <begin position="93"/>
        <end position="116"/>
    </location>
</feature>
<dbReference type="InterPro" id="IPR023796">
    <property type="entry name" value="Serpin_dom"/>
</dbReference>
<keyword evidence="3" id="KW-0812">Transmembrane</keyword>
<reference evidence="5" key="1">
    <citation type="submission" date="2020-10" db="EMBL/GenBank/DDBJ databases">
        <authorList>
            <person name="Gilroy R."/>
        </authorList>
    </citation>
    <scope>NUCLEOTIDE SEQUENCE</scope>
    <source>
        <strain evidence="5">ChiW13-3771</strain>
    </source>
</reference>
<dbReference type="PANTHER" id="PTHR11461:SF211">
    <property type="entry name" value="GH10112P-RELATED"/>
    <property type="match status" value="1"/>
</dbReference>
<feature type="transmembrane region" description="Helical" evidence="3">
    <location>
        <begin position="61"/>
        <end position="81"/>
    </location>
</feature>
<evidence type="ECO:0000313" key="5">
    <source>
        <dbReference type="EMBL" id="HIR88088.1"/>
    </source>
</evidence>
<protein>
    <recommendedName>
        <fullName evidence="4">Serpin domain-containing protein</fullName>
    </recommendedName>
</protein>
<keyword evidence="3" id="KW-1133">Transmembrane helix</keyword>
<reference evidence="5" key="2">
    <citation type="journal article" date="2021" name="PeerJ">
        <title>Extensive microbial diversity within the chicken gut microbiome revealed by metagenomics and culture.</title>
        <authorList>
            <person name="Gilroy R."/>
            <person name="Ravi A."/>
            <person name="Getino M."/>
            <person name="Pursley I."/>
            <person name="Horton D.L."/>
            <person name="Alikhan N.F."/>
            <person name="Baker D."/>
            <person name="Gharbi K."/>
            <person name="Hall N."/>
            <person name="Watson M."/>
            <person name="Adriaenssens E.M."/>
            <person name="Foster-Nyarko E."/>
            <person name="Jarju S."/>
            <person name="Secka A."/>
            <person name="Antonio M."/>
            <person name="Oren A."/>
            <person name="Chaudhuri R.R."/>
            <person name="La Ragione R."/>
            <person name="Hildebrand F."/>
            <person name="Pallen M.J."/>
        </authorList>
    </citation>
    <scope>NUCLEOTIDE SEQUENCE</scope>
    <source>
        <strain evidence="5">ChiW13-3771</strain>
    </source>
</reference>
<feature type="domain" description="Serpin" evidence="4">
    <location>
        <begin position="172"/>
        <end position="513"/>
    </location>
</feature>
<proteinExistence type="inferred from homology"/>
<dbReference type="GO" id="GO:0004867">
    <property type="term" value="F:serine-type endopeptidase inhibitor activity"/>
    <property type="evidence" value="ECO:0007669"/>
    <property type="project" value="InterPro"/>
</dbReference>
<dbReference type="GO" id="GO:0005615">
    <property type="term" value="C:extracellular space"/>
    <property type="evidence" value="ECO:0007669"/>
    <property type="project" value="InterPro"/>
</dbReference>
<dbReference type="Gene3D" id="2.30.39.10">
    <property type="entry name" value="Alpha-1-antitrypsin, domain 1"/>
    <property type="match status" value="1"/>
</dbReference>
<evidence type="ECO:0000313" key="6">
    <source>
        <dbReference type="Proteomes" id="UP000824201"/>
    </source>
</evidence>
<dbReference type="PROSITE" id="PS00284">
    <property type="entry name" value="SERPIN"/>
    <property type="match status" value="1"/>
</dbReference>